<dbReference type="Gene3D" id="3.40.50.2300">
    <property type="match status" value="1"/>
</dbReference>
<organism evidence="9 10">
    <name type="scientific">Fusicatenibacter saccharivorans</name>
    <dbReference type="NCBI Taxonomy" id="1150298"/>
    <lineage>
        <taxon>Bacteria</taxon>
        <taxon>Bacillati</taxon>
        <taxon>Bacillota</taxon>
        <taxon>Clostridia</taxon>
        <taxon>Lachnospirales</taxon>
        <taxon>Lachnospiraceae</taxon>
        <taxon>Fusicatenibacter</taxon>
    </lineage>
</organism>
<dbReference type="PANTHER" id="PTHR43280">
    <property type="entry name" value="ARAC-FAMILY TRANSCRIPTIONAL REGULATOR"/>
    <property type="match status" value="1"/>
</dbReference>
<protein>
    <recommendedName>
        <fullName evidence="1">Stage 0 sporulation protein A homolog</fullName>
    </recommendedName>
</protein>
<dbReference type="Pfam" id="PF12833">
    <property type="entry name" value="HTH_18"/>
    <property type="match status" value="1"/>
</dbReference>
<keyword evidence="4" id="KW-0804">Transcription</keyword>
<dbReference type="PROSITE" id="PS50110">
    <property type="entry name" value="RESPONSE_REGULATORY"/>
    <property type="match status" value="1"/>
</dbReference>
<dbReference type="PROSITE" id="PS00041">
    <property type="entry name" value="HTH_ARAC_FAMILY_1"/>
    <property type="match status" value="1"/>
</dbReference>
<dbReference type="Pfam" id="PF00072">
    <property type="entry name" value="Response_reg"/>
    <property type="match status" value="1"/>
</dbReference>
<evidence type="ECO:0000256" key="1">
    <source>
        <dbReference type="ARBA" id="ARBA00018672"/>
    </source>
</evidence>
<dbReference type="GO" id="GO:0003700">
    <property type="term" value="F:DNA-binding transcription factor activity"/>
    <property type="evidence" value="ECO:0007669"/>
    <property type="project" value="InterPro"/>
</dbReference>
<dbReference type="Proteomes" id="UP000095709">
    <property type="component" value="Unassembled WGS sequence"/>
</dbReference>
<feature type="modified residue" description="4-aspartylphosphate" evidence="6">
    <location>
        <position position="8"/>
    </location>
</feature>
<name>A0A174KM68_9FIRM</name>
<dbReference type="SUPFAM" id="SSF46689">
    <property type="entry name" value="Homeodomain-like"/>
    <property type="match status" value="2"/>
</dbReference>
<evidence type="ECO:0000313" key="9">
    <source>
        <dbReference type="EMBL" id="CUP11931.1"/>
    </source>
</evidence>
<dbReference type="CDD" id="cd17536">
    <property type="entry name" value="REC_YesN-like"/>
    <property type="match status" value="1"/>
</dbReference>
<dbReference type="InterPro" id="IPR001789">
    <property type="entry name" value="Sig_transdc_resp-reg_receiver"/>
</dbReference>
<sequence length="451" mass="52886">MADIVITDIQMPGMSGIELAETIVRRGYPCKIVFLTGYDDFSYIHSAFQVNAVDYLLKPFTIEEVEACLKKVRSELEKREIADWSRKTAAKQLLEMALREKQETELLRKNFRGVFGEELEECKFGIIAVYGKTEENICSQIQEKYKGIRYISKTERISILLLAGYLSVKDTAFQIWNDLKEDAPRAVGWCSGAWTADCLYEKAEKLRNCCVLAFHMDPPELFCADEKETEEEKAYHFREQKERREEICRLVSNGKKQETLQIMKDYFQQLKGLAPKTFAGEVYNLYMYLWNRLVLSDELLENWMEAEKILRENEIFEANNSYQMREKMKQYLERMLAFFEEQNQNPNYYAVYQVKTYLQEHCSESADIEKLATEVGLSPNYLRSLFKEATGKTILEYNTEMRLQRAAELLKNKKNKVREVSLAVGYENVSYFGVVFQKRFGVTPNEYRKMV</sequence>
<dbReference type="InterPro" id="IPR009057">
    <property type="entry name" value="Homeodomain-like_sf"/>
</dbReference>
<keyword evidence="3" id="KW-0238">DNA-binding</keyword>
<dbReference type="PROSITE" id="PS01124">
    <property type="entry name" value="HTH_ARAC_FAMILY_2"/>
    <property type="match status" value="1"/>
</dbReference>
<keyword evidence="2" id="KW-0805">Transcription regulation</keyword>
<comment type="function">
    <text evidence="5">May play the central regulatory role in sporulation. It may be an element of the effector pathway responsible for the activation of sporulation genes in response to nutritional stress. Spo0A may act in concert with spo0H (a sigma factor) to control the expression of some genes that are critical to the sporulation process.</text>
</comment>
<evidence type="ECO:0000256" key="3">
    <source>
        <dbReference type="ARBA" id="ARBA00023125"/>
    </source>
</evidence>
<dbReference type="EMBL" id="CZAL01000006">
    <property type="protein sequence ID" value="CUP11931.1"/>
    <property type="molecule type" value="Genomic_DNA"/>
</dbReference>
<dbReference type="GO" id="GO:0043565">
    <property type="term" value="F:sequence-specific DNA binding"/>
    <property type="evidence" value="ECO:0007669"/>
    <property type="project" value="InterPro"/>
</dbReference>
<proteinExistence type="predicted"/>
<evidence type="ECO:0000259" key="7">
    <source>
        <dbReference type="PROSITE" id="PS01124"/>
    </source>
</evidence>
<evidence type="ECO:0000313" key="10">
    <source>
        <dbReference type="Proteomes" id="UP000095709"/>
    </source>
</evidence>
<keyword evidence="6" id="KW-0597">Phosphoprotein</keyword>
<dbReference type="Gene3D" id="1.10.10.60">
    <property type="entry name" value="Homeodomain-like"/>
    <property type="match status" value="2"/>
</dbReference>
<dbReference type="InterPro" id="IPR011006">
    <property type="entry name" value="CheY-like_superfamily"/>
</dbReference>
<dbReference type="GO" id="GO:0000160">
    <property type="term" value="P:phosphorelay signal transduction system"/>
    <property type="evidence" value="ECO:0007669"/>
    <property type="project" value="InterPro"/>
</dbReference>
<dbReference type="SMART" id="SM00342">
    <property type="entry name" value="HTH_ARAC"/>
    <property type="match status" value="1"/>
</dbReference>
<reference evidence="9 10" key="1">
    <citation type="submission" date="2015-09" db="EMBL/GenBank/DDBJ databases">
        <authorList>
            <consortium name="Pathogen Informatics"/>
        </authorList>
    </citation>
    <scope>NUCLEOTIDE SEQUENCE [LARGE SCALE GENOMIC DNA]</scope>
    <source>
        <strain evidence="9 10">2789STDY5834885</strain>
    </source>
</reference>
<evidence type="ECO:0000256" key="4">
    <source>
        <dbReference type="ARBA" id="ARBA00023163"/>
    </source>
</evidence>
<gene>
    <name evidence="9" type="primary">araC_2</name>
    <name evidence="9" type="ORF">ERS852498_01272</name>
</gene>
<feature type="domain" description="Response regulatory" evidence="8">
    <location>
        <begin position="1"/>
        <end position="73"/>
    </location>
</feature>
<evidence type="ECO:0000256" key="6">
    <source>
        <dbReference type="PROSITE-ProRule" id="PRU00169"/>
    </source>
</evidence>
<dbReference type="SUPFAM" id="SSF52172">
    <property type="entry name" value="CheY-like"/>
    <property type="match status" value="1"/>
</dbReference>
<evidence type="ECO:0000256" key="2">
    <source>
        <dbReference type="ARBA" id="ARBA00023015"/>
    </source>
</evidence>
<dbReference type="AlphaFoldDB" id="A0A174KM68"/>
<dbReference type="InterPro" id="IPR018062">
    <property type="entry name" value="HTH_AraC-typ_CS"/>
</dbReference>
<dbReference type="PANTHER" id="PTHR43280:SF28">
    <property type="entry name" value="HTH-TYPE TRANSCRIPTIONAL ACTIVATOR RHAS"/>
    <property type="match status" value="1"/>
</dbReference>
<dbReference type="InterPro" id="IPR018060">
    <property type="entry name" value="HTH_AraC"/>
</dbReference>
<accession>A0A174KM68</accession>
<dbReference type="PRINTS" id="PR00032">
    <property type="entry name" value="HTHARAC"/>
</dbReference>
<feature type="domain" description="HTH araC/xylS-type" evidence="7">
    <location>
        <begin position="352"/>
        <end position="450"/>
    </location>
</feature>
<evidence type="ECO:0000259" key="8">
    <source>
        <dbReference type="PROSITE" id="PS50110"/>
    </source>
</evidence>
<evidence type="ECO:0000256" key="5">
    <source>
        <dbReference type="ARBA" id="ARBA00024867"/>
    </source>
</evidence>
<dbReference type="InterPro" id="IPR020449">
    <property type="entry name" value="Tscrpt_reg_AraC-type_HTH"/>
</dbReference>